<sequence>MNPKYNSEGYPDPTTFEGNKSVIKEETDVEKRANDLIRHLKYVIYLSGFELIERIKFRDNKSGREFK</sequence>
<gene>
    <name evidence="1" type="ORF">IAD22_05820</name>
</gene>
<dbReference type="AlphaFoldDB" id="A0A9D1S8N4"/>
<reference evidence="1" key="1">
    <citation type="submission" date="2020-10" db="EMBL/GenBank/DDBJ databases">
        <authorList>
            <person name="Gilroy R."/>
        </authorList>
    </citation>
    <scope>NUCLEOTIDE SEQUENCE</scope>
    <source>
        <strain evidence="1">ChiGjej1B1-1684</strain>
    </source>
</reference>
<evidence type="ECO:0000313" key="2">
    <source>
        <dbReference type="Proteomes" id="UP000824118"/>
    </source>
</evidence>
<organism evidence="1 2">
    <name type="scientific">Candidatus Limousia pullorum</name>
    <dbReference type="NCBI Taxonomy" id="2840860"/>
    <lineage>
        <taxon>Bacteria</taxon>
        <taxon>Bacillati</taxon>
        <taxon>Bacillota</taxon>
        <taxon>Clostridia</taxon>
        <taxon>Eubacteriales</taxon>
        <taxon>Oscillospiraceae</taxon>
        <taxon>Oscillospiraceae incertae sedis</taxon>
        <taxon>Candidatus Limousia</taxon>
    </lineage>
</organism>
<protein>
    <submittedName>
        <fullName evidence="1">Uncharacterized protein</fullName>
    </submittedName>
</protein>
<reference evidence="1" key="2">
    <citation type="journal article" date="2021" name="PeerJ">
        <title>Extensive microbial diversity within the chicken gut microbiome revealed by metagenomics and culture.</title>
        <authorList>
            <person name="Gilroy R."/>
            <person name="Ravi A."/>
            <person name="Getino M."/>
            <person name="Pursley I."/>
            <person name="Horton D.L."/>
            <person name="Alikhan N.F."/>
            <person name="Baker D."/>
            <person name="Gharbi K."/>
            <person name="Hall N."/>
            <person name="Watson M."/>
            <person name="Adriaenssens E.M."/>
            <person name="Foster-Nyarko E."/>
            <person name="Jarju S."/>
            <person name="Secka A."/>
            <person name="Antonio M."/>
            <person name="Oren A."/>
            <person name="Chaudhuri R.R."/>
            <person name="La Ragione R."/>
            <person name="Hildebrand F."/>
            <person name="Pallen M.J."/>
        </authorList>
    </citation>
    <scope>NUCLEOTIDE SEQUENCE</scope>
    <source>
        <strain evidence="1">ChiGjej1B1-1684</strain>
    </source>
</reference>
<name>A0A9D1S8N4_9FIRM</name>
<proteinExistence type="predicted"/>
<dbReference type="EMBL" id="DVNG01000086">
    <property type="protein sequence ID" value="HIU50513.1"/>
    <property type="molecule type" value="Genomic_DNA"/>
</dbReference>
<comment type="caution">
    <text evidence="1">The sequence shown here is derived from an EMBL/GenBank/DDBJ whole genome shotgun (WGS) entry which is preliminary data.</text>
</comment>
<accession>A0A9D1S8N4</accession>
<evidence type="ECO:0000313" key="1">
    <source>
        <dbReference type="EMBL" id="HIU50513.1"/>
    </source>
</evidence>
<dbReference type="Proteomes" id="UP000824118">
    <property type="component" value="Unassembled WGS sequence"/>
</dbReference>